<organism evidence="1 2">
    <name type="scientific">Rhizophagus irregularis (strain DAOM 181602 / DAOM 197198 / MUCL 43194)</name>
    <name type="common">Arbuscular mycorrhizal fungus</name>
    <name type="synonym">Glomus intraradices</name>
    <dbReference type="NCBI Taxonomy" id="747089"/>
    <lineage>
        <taxon>Eukaryota</taxon>
        <taxon>Fungi</taxon>
        <taxon>Fungi incertae sedis</taxon>
        <taxon>Mucoromycota</taxon>
        <taxon>Glomeromycotina</taxon>
        <taxon>Glomeromycetes</taxon>
        <taxon>Glomerales</taxon>
        <taxon>Glomeraceae</taxon>
        <taxon>Rhizophagus</taxon>
    </lineage>
</organism>
<evidence type="ECO:0000313" key="2">
    <source>
        <dbReference type="Proteomes" id="UP000018888"/>
    </source>
</evidence>
<dbReference type="AlphaFoldDB" id="A0A2P4Q6U1"/>
<sequence length="192" mass="23069">KSLYTYNPYSIITKRTIVMELFKKFLNQRKNLIELSLNTNFINDFKKFEMNFNGIDQDLFDIFNEKTLDDNDHNDYNDHSNDDDDNNNNDNIRTLICGGIKFDEILKSLQNNLKLSSIKNFIMDFNLPYNFNLMNFLSTQKNLKKLCVVGRYYELHDIFLKLSQRNILKKLSCLEFYGIKLFRKKYSFFFFT</sequence>
<evidence type="ECO:0000313" key="1">
    <source>
        <dbReference type="EMBL" id="POG73363.1"/>
    </source>
</evidence>
<feature type="non-terminal residue" evidence="1">
    <location>
        <position position="1"/>
    </location>
</feature>
<name>A0A2P4Q6U1_RHIID</name>
<reference evidence="1 2" key="2">
    <citation type="journal article" date="2018" name="New Phytol.">
        <title>High intraspecific genome diversity in the model arbuscular mycorrhizal symbiont Rhizophagus irregularis.</title>
        <authorList>
            <person name="Chen E.C.H."/>
            <person name="Morin E."/>
            <person name="Beaudet D."/>
            <person name="Noel J."/>
            <person name="Yildirir G."/>
            <person name="Ndikumana S."/>
            <person name="Charron P."/>
            <person name="St-Onge C."/>
            <person name="Giorgi J."/>
            <person name="Kruger M."/>
            <person name="Marton T."/>
            <person name="Ropars J."/>
            <person name="Grigoriev I.V."/>
            <person name="Hainaut M."/>
            <person name="Henrissat B."/>
            <person name="Roux C."/>
            <person name="Martin F."/>
            <person name="Corradi N."/>
        </authorList>
    </citation>
    <scope>NUCLEOTIDE SEQUENCE [LARGE SCALE GENOMIC DNA]</scope>
    <source>
        <strain evidence="1 2">DAOM 197198</strain>
    </source>
</reference>
<protein>
    <submittedName>
        <fullName evidence="1">Uncharacterized protein</fullName>
    </submittedName>
</protein>
<dbReference type="Proteomes" id="UP000018888">
    <property type="component" value="Unassembled WGS sequence"/>
</dbReference>
<gene>
    <name evidence="1" type="ORF">GLOIN_2v1587300</name>
</gene>
<comment type="caution">
    <text evidence="1">The sequence shown here is derived from an EMBL/GenBank/DDBJ whole genome shotgun (WGS) entry which is preliminary data.</text>
</comment>
<accession>A0A2P4Q6U1</accession>
<dbReference type="VEuPathDB" id="FungiDB:RhiirFUN_023631"/>
<dbReference type="EMBL" id="AUPC02000084">
    <property type="protein sequence ID" value="POG73363.1"/>
    <property type="molecule type" value="Genomic_DNA"/>
</dbReference>
<reference evidence="1 2" key="1">
    <citation type="journal article" date="2013" name="Proc. Natl. Acad. Sci. U.S.A.">
        <title>Genome of an arbuscular mycorrhizal fungus provides insight into the oldest plant symbiosis.</title>
        <authorList>
            <person name="Tisserant E."/>
            <person name="Malbreil M."/>
            <person name="Kuo A."/>
            <person name="Kohler A."/>
            <person name="Symeonidi A."/>
            <person name="Balestrini R."/>
            <person name="Charron P."/>
            <person name="Duensing N."/>
            <person name="Frei Dit Frey N."/>
            <person name="Gianinazzi-Pearson V."/>
            <person name="Gilbert L.B."/>
            <person name="Handa Y."/>
            <person name="Herr J.R."/>
            <person name="Hijri M."/>
            <person name="Koul R."/>
            <person name="Kawaguchi M."/>
            <person name="Krajinski F."/>
            <person name="Lammers P.J."/>
            <person name="Masclaux F.G."/>
            <person name="Murat C."/>
            <person name="Morin E."/>
            <person name="Ndikumana S."/>
            <person name="Pagni M."/>
            <person name="Petitpierre D."/>
            <person name="Requena N."/>
            <person name="Rosikiewicz P."/>
            <person name="Riley R."/>
            <person name="Saito K."/>
            <person name="San Clemente H."/>
            <person name="Shapiro H."/>
            <person name="van Tuinen D."/>
            <person name="Becard G."/>
            <person name="Bonfante P."/>
            <person name="Paszkowski U."/>
            <person name="Shachar-Hill Y.Y."/>
            <person name="Tuskan G.A."/>
            <person name="Young P.W."/>
            <person name="Sanders I.R."/>
            <person name="Henrissat B."/>
            <person name="Rensing S.A."/>
            <person name="Grigoriev I.V."/>
            <person name="Corradi N."/>
            <person name="Roux C."/>
            <person name="Martin F."/>
        </authorList>
    </citation>
    <scope>NUCLEOTIDE SEQUENCE [LARGE SCALE GENOMIC DNA]</scope>
    <source>
        <strain evidence="1 2">DAOM 197198</strain>
    </source>
</reference>
<keyword evidence="2" id="KW-1185">Reference proteome</keyword>
<proteinExistence type="predicted"/>